<comment type="subcellular location">
    <subcellularLocation>
        <location evidence="1">Cytoplasm</location>
    </subcellularLocation>
</comment>
<dbReference type="InterPro" id="IPR010921">
    <property type="entry name" value="Trp_repressor/repl_initiator"/>
</dbReference>
<dbReference type="InterPro" id="IPR038116">
    <property type="entry name" value="TrpR-like_sf"/>
</dbReference>
<dbReference type="GO" id="GO:0043565">
    <property type="term" value="F:sequence-specific DNA binding"/>
    <property type="evidence" value="ECO:0007669"/>
    <property type="project" value="InterPro"/>
</dbReference>
<dbReference type="AlphaFoldDB" id="A0A9E2L2Y3"/>
<accession>A0A9E2L2Y3</accession>
<evidence type="ECO:0000313" key="9">
    <source>
        <dbReference type="Proteomes" id="UP000823914"/>
    </source>
</evidence>
<dbReference type="PANTHER" id="PTHR38025:SF1">
    <property type="entry name" value="TRP OPERON REPRESSOR"/>
    <property type="match status" value="1"/>
</dbReference>
<dbReference type="Pfam" id="PF01371">
    <property type="entry name" value="Trp_repressor"/>
    <property type="match status" value="1"/>
</dbReference>
<dbReference type="InterPro" id="IPR013335">
    <property type="entry name" value="Trp_repress_bac"/>
</dbReference>
<comment type="similarity">
    <text evidence="2">Belongs to the TrpR family.</text>
</comment>
<evidence type="ECO:0000313" key="8">
    <source>
        <dbReference type="EMBL" id="MBU3850319.1"/>
    </source>
</evidence>
<gene>
    <name evidence="8" type="ORF">IAA16_07125</name>
</gene>
<reference evidence="8" key="2">
    <citation type="submission" date="2021-04" db="EMBL/GenBank/DDBJ databases">
        <authorList>
            <person name="Gilroy R."/>
        </authorList>
    </citation>
    <scope>NUCLEOTIDE SEQUENCE</scope>
    <source>
        <strain evidence="8">Gambia15-2214</strain>
    </source>
</reference>
<reference evidence="8" key="1">
    <citation type="journal article" date="2021" name="PeerJ">
        <title>Extensive microbial diversity within the chicken gut microbiome revealed by metagenomics and culture.</title>
        <authorList>
            <person name="Gilroy R."/>
            <person name="Ravi A."/>
            <person name="Getino M."/>
            <person name="Pursley I."/>
            <person name="Horton D.L."/>
            <person name="Alikhan N.F."/>
            <person name="Baker D."/>
            <person name="Gharbi K."/>
            <person name="Hall N."/>
            <person name="Watson M."/>
            <person name="Adriaenssens E.M."/>
            <person name="Foster-Nyarko E."/>
            <person name="Jarju S."/>
            <person name="Secka A."/>
            <person name="Antonio M."/>
            <person name="Oren A."/>
            <person name="Chaudhuri R.R."/>
            <person name="La Ragione R."/>
            <person name="Hildebrand F."/>
            <person name="Pallen M.J."/>
        </authorList>
    </citation>
    <scope>NUCLEOTIDE SEQUENCE</scope>
    <source>
        <strain evidence="8">Gambia15-2214</strain>
    </source>
</reference>
<keyword evidence="7" id="KW-0804">Transcription</keyword>
<sequence>MDENIKKQGLEEVYKVLAVTEDAQLIGDFFECLFTPAELEDLAKRWLLVKEIDKGTTQRAIAKMFSMSLCKITRGSKELKKEGSAFREMLNRATQL</sequence>
<evidence type="ECO:0000256" key="1">
    <source>
        <dbReference type="ARBA" id="ARBA00004496"/>
    </source>
</evidence>
<comment type="caution">
    <text evidence="8">The sequence shown here is derived from an EMBL/GenBank/DDBJ whole genome shotgun (WGS) entry which is preliminary data.</text>
</comment>
<dbReference type="EMBL" id="JAHLFV010000167">
    <property type="protein sequence ID" value="MBU3850319.1"/>
    <property type="molecule type" value="Genomic_DNA"/>
</dbReference>
<name>A0A9E2L2Y3_9SPIR</name>
<evidence type="ECO:0000256" key="7">
    <source>
        <dbReference type="ARBA" id="ARBA00023163"/>
    </source>
</evidence>
<evidence type="ECO:0000256" key="5">
    <source>
        <dbReference type="ARBA" id="ARBA00023015"/>
    </source>
</evidence>
<evidence type="ECO:0000256" key="4">
    <source>
        <dbReference type="ARBA" id="ARBA00022491"/>
    </source>
</evidence>
<keyword evidence="5" id="KW-0805">Transcription regulation</keyword>
<dbReference type="PANTHER" id="PTHR38025">
    <property type="entry name" value="TRP OPERON REPRESSOR"/>
    <property type="match status" value="1"/>
</dbReference>
<organism evidence="8 9">
    <name type="scientific">Candidatus Treponema excrementipullorum</name>
    <dbReference type="NCBI Taxonomy" id="2838768"/>
    <lineage>
        <taxon>Bacteria</taxon>
        <taxon>Pseudomonadati</taxon>
        <taxon>Spirochaetota</taxon>
        <taxon>Spirochaetia</taxon>
        <taxon>Spirochaetales</taxon>
        <taxon>Treponemataceae</taxon>
        <taxon>Treponema</taxon>
    </lineage>
</organism>
<evidence type="ECO:0000256" key="6">
    <source>
        <dbReference type="ARBA" id="ARBA00023125"/>
    </source>
</evidence>
<keyword evidence="3" id="KW-0963">Cytoplasm</keyword>
<keyword evidence="6" id="KW-0238">DNA-binding</keyword>
<evidence type="ECO:0000256" key="2">
    <source>
        <dbReference type="ARBA" id="ARBA00007027"/>
    </source>
</evidence>
<dbReference type="GO" id="GO:0003700">
    <property type="term" value="F:DNA-binding transcription factor activity"/>
    <property type="evidence" value="ECO:0007669"/>
    <property type="project" value="InterPro"/>
</dbReference>
<dbReference type="InterPro" id="IPR000831">
    <property type="entry name" value="Trp_repress"/>
</dbReference>
<evidence type="ECO:0000256" key="3">
    <source>
        <dbReference type="ARBA" id="ARBA00022490"/>
    </source>
</evidence>
<dbReference type="SUPFAM" id="SSF48295">
    <property type="entry name" value="TrpR-like"/>
    <property type="match status" value="1"/>
</dbReference>
<keyword evidence="4" id="KW-0678">Repressor</keyword>
<dbReference type="Proteomes" id="UP000823914">
    <property type="component" value="Unassembled WGS sequence"/>
</dbReference>
<proteinExistence type="inferred from homology"/>
<dbReference type="Gene3D" id="1.10.1270.10">
    <property type="entry name" value="TrpR-like"/>
    <property type="match status" value="1"/>
</dbReference>
<dbReference type="GO" id="GO:0005737">
    <property type="term" value="C:cytoplasm"/>
    <property type="evidence" value="ECO:0007669"/>
    <property type="project" value="UniProtKB-SubCell"/>
</dbReference>
<protein>
    <submittedName>
        <fullName evidence="8">Trp operon repressor</fullName>
    </submittedName>
</protein>